<dbReference type="GO" id="GO:0005886">
    <property type="term" value="C:plasma membrane"/>
    <property type="evidence" value="ECO:0007669"/>
    <property type="project" value="TreeGrafter"/>
</dbReference>
<gene>
    <name evidence="6" type="ORF">MEDL_17096</name>
</gene>
<dbReference type="InterPro" id="IPR025875">
    <property type="entry name" value="Leu-rich_rpt_4"/>
</dbReference>
<dbReference type="Pfam" id="PF12799">
    <property type="entry name" value="LRR_4"/>
    <property type="match status" value="1"/>
</dbReference>
<dbReference type="Pfam" id="PF13855">
    <property type="entry name" value="LRR_8"/>
    <property type="match status" value="2"/>
</dbReference>
<dbReference type="InterPro" id="IPR003609">
    <property type="entry name" value="Pan_app"/>
</dbReference>
<sequence length="435" mass="49277">MLFIYFVIQFVLFIRQCECTVPCPDLCSCSNVKTSCISRSLTSIPNGIYEQTEQLDLKENDIEIIRNDTFSDLGNLTHLSLASNRIAELPGKAFGSLTKLTLLSLESNRITELPAKAFQSLTNLTYLHLAGNFIKAINEDVFFGLHNLNYLNLKENDIETIRNDTFSDLGNLTHLSLASNRIAELPAKAFGSLTKLTLLKLSRNNINLVEKGVFRGLYELEELLMAFNSLSDISGLFEDLKKLKQLDLSDNQLICNCALISLKDLYIVLDHGDGIICPNTTGVDLKTIPDYDLCTNKGDFCRHEHVTIIDGYSIDTVYGISVIRCAFMCDVNQECNAFQHDNDLHLVCNLWNIRHKSSWLTNVTRYVDLYDRSSRHIGIPTLRQFGIPTLRQFGIPTLRQFGIPTLRQFGIPTLRQFGIPTLRQFGIPTLRQFDY</sequence>
<protein>
    <submittedName>
        <fullName evidence="6">RTN4R</fullName>
    </submittedName>
</protein>
<dbReference type="InterPro" id="IPR032675">
    <property type="entry name" value="LRR_dom_sf"/>
</dbReference>
<feature type="domain" description="Apple" evidence="5">
    <location>
        <begin position="294"/>
        <end position="374"/>
    </location>
</feature>
<dbReference type="SMART" id="SM00369">
    <property type="entry name" value="LRR_TYP"/>
    <property type="match status" value="8"/>
</dbReference>
<dbReference type="SUPFAM" id="SSF52058">
    <property type="entry name" value="L domain-like"/>
    <property type="match status" value="1"/>
</dbReference>
<comment type="caution">
    <text evidence="6">The sequence shown here is derived from an EMBL/GenBank/DDBJ whole genome shotgun (WGS) entry which is preliminary data.</text>
</comment>
<dbReference type="SMART" id="SM00365">
    <property type="entry name" value="LRR_SD22"/>
    <property type="match status" value="7"/>
</dbReference>
<reference evidence="6" key="1">
    <citation type="submission" date="2021-03" db="EMBL/GenBank/DDBJ databases">
        <authorList>
            <person name="Bekaert M."/>
        </authorList>
    </citation>
    <scope>NUCLEOTIDE SEQUENCE</scope>
</reference>
<evidence type="ECO:0000313" key="6">
    <source>
        <dbReference type="EMBL" id="CAG2202557.1"/>
    </source>
</evidence>
<evidence type="ECO:0000256" key="3">
    <source>
        <dbReference type="ARBA" id="ARBA00022737"/>
    </source>
</evidence>
<evidence type="ECO:0000259" key="5">
    <source>
        <dbReference type="PROSITE" id="PS50948"/>
    </source>
</evidence>
<dbReference type="Proteomes" id="UP000683360">
    <property type="component" value="Unassembled WGS sequence"/>
</dbReference>
<name>A0A8S3R3R1_MYTED</name>
<evidence type="ECO:0000256" key="4">
    <source>
        <dbReference type="SAM" id="SignalP"/>
    </source>
</evidence>
<dbReference type="PANTHER" id="PTHR24369:SF210">
    <property type="entry name" value="CHAOPTIN-RELATED"/>
    <property type="match status" value="1"/>
</dbReference>
<dbReference type="AlphaFoldDB" id="A0A8S3R3R1"/>
<evidence type="ECO:0000313" key="7">
    <source>
        <dbReference type="Proteomes" id="UP000683360"/>
    </source>
</evidence>
<feature type="signal peptide" evidence="4">
    <location>
        <begin position="1"/>
        <end position="19"/>
    </location>
</feature>
<keyword evidence="2 4" id="KW-0732">Signal</keyword>
<dbReference type="PANTHER" id="PTHR24369">
    <property type="entry name" value="ANTIGEN BSP, PUTATIVE-RELATED"/>
    <property type="match status" value="1"/>
</dbReference>
<dbReference type="EMBL" id="CAJPWZ010000892">
    <property type="protein sequence ID" value="CAG2202557.1"/>
    <property type="molecule type" value="Genomic_DNA"/>
</dbReference>
<feature type="chain" id="PRO_5035790353" evidence="4">
    <location>
        <begin position="20"/>
        <end position="435"/>
    </location>
</feature>
<dbReference type="OrthoDB" id="6288481at2759"/>
<dbReference type="InterPro" id="IPR050541">
    <property type="entry name" value="LRR_TM_domain-containing"/>
</dbReference>
<accession>A0A8S3R3R1</accession>
<dbReference type="InterPro" id="IPR001611">
    <property type="entry name" value="Leu-rich_rpt"/>
</dbReference>
<dbReference type="InterPro" id="IPR003591">
    <property type="entry name" value="Leu-rich_rpt_typical-subtyp"/>
</dbReference>
<dbReference type="FunFam" id="3.80.10.10:FF:001164">
    <property type="entry name" value="GH01279p"/>
    <property type="match status" value="1"/>
</dbReference>
<dbReference type="PROSITE" id="PS50948">
    <property type="entry name" value="PAN"/>
    <property type="match status" value="1"/>
</dbReference>
<keyword evidence="3" id="KW-0677">Repeat</keyword>
<keyword evidence="7" id="KW-1185">Reference proteome</keyword>
<organism evidence="6 7">
    <name type="scientific">Mytilus edulis</name>
    <name type="common">Blue mussel</name>
    <dbReference type="NCBI Taxonomy" id="6550"/>
    <lineage>
        <taxon>Eukaryota</taxon>
        <taxon>Metazoa</taxon>
        <taxon>Spiralia</taxon>
        <taxon>Lophotrochozoa</taxon>
        <taxon>Mollusca</taxon>
        <taxon>Bivalvia</taxon>
        <taxon>Autobranchia</taxon>
        <taxon>Pteriomorphia</taxon>
        <taxon>Mytilida</taxon>
        <taxon>Mytiloidea</taxon>
        <taxon>Mytilidae</taxon>
        <taxon>Mytilinae</taxon>
        <taxon>Mytilus</taxon>
    </lineage>
</organism>
<keyword evidence="1" id="KW-0433">Leucine-rich repeat</keyword>
<evidence type="ECO:0000256" key="2">
    <source>
        <dbReference type="ARBA" id="ARBA00022729"/>
    </source>
</evidence>
<dbReference type="PROSITE" id="PS51450">
    <property type="entry name" value="LRR"/>
    <property type="match status" value="5"/>
</dbReference>
<proteinExistence type="predicted"/>
<dbReference type="Gene3D" id="3.80.10.10">
    <property type="entry name" value="Ribonuclease Inhibitor"/>
    <property type="match status" value="2"/>
</dbReference>
<evidence type="ECO:0000256" key="1">
    <source>
        <dbReference type="ARBA" id="ARBA00022614"/>
    </source>
</evidence>
<dbReference type="FunFam" id="3.80.10.10:FF:000082">
    <property type="entry name" value="Leucine-rich repeat-containing 24"/>
    <property type="match status" value="1"/>
</dbReference>